<dbReference type="GO" id="GO:0016607">
    <property type="term" value="C:nuclear speck"/>
    <property type="evidence" value="ECO:0007669"/>
    <property type="project" value="UniProtKB-SubCell"/>
</dbReference>
<dbReference type="CDD" id="cd00200">
    <property type="entry name" value="WD40"/>
    <property type="match status" value="1"/>
</dbReference>
<evidence type="ECO:0000256" key="3">
    <source>
        <dbReference type="ARBA" id="ARBA00022664"/>
    </source>
</evidence>
<dbReference type="PROSITE" id="PS00678">
    <property type="entry name" value="WD_REPEATS_1"/>
    <property type="match status" value="3"/>
</dbReference>
<dbReference type="PROSITE" id="PS50294">
    <property type="entry name" value="WD_REPEATS_REGION"/>
    <property type="match status" value="5"/>
</dbReference>
<name>A0A0L0SP95_ALLM3</name>
<dbReference type="VEuPathDB" id="FungiDB:AMAG_09244"/>
<dbReference type="PROSITE" id="PS50897">
    <property type="entry name" value="CTLH"/>
    <property type="match status" value="1"/>
</dbReference>
<dbReference type="PROSITE" id="PS50082">
    <property type="entry name" value="WD_REPEATS_2"/>
    <property type="match status" value="6"/>
</dbReference>
<dbReference type="InterPro" id="IPR020472">
    <property type="entry name" value="WD40_PAC1"/>
</dbReference>
<protein>
    <recommendedName>
        <fullName evidence="7">WD40 repeat-containing protein SMU1</fullName>
    </recommendedName>
</protein>
<evidence type="ECO:0000256" key="2">
    <source>
        <dbReference type="ARBA" id="ARBA00022574"/>
    </source>
</evidence>
<proteinExistence type="inferred from homology"/>
<evidence type="ECO:0000256" key="4">
    <source>
        <dbReference type="ARBA" id="ARBA00022737"/>
    </source>
</evidence>
<keyword evidence="4" id="KW-0677">Repeat</keyword>
<evidence type="ECO:0000256" key="8">
    <source>
        <dbReference type="PROSITE-ProRule" id="PRU00221"/>
    </source>
</evidence>
<dbReference type="OMA" id="EYRGWTA"/>
<feature type="repeat" description="WD" evidence="8">
    <location>
        <begin position="627"/>
        <end position="658"/>
    </location>
</feature>
<evidence type="ECO:0000256" key="7">
    <source>
        <dbReference type="ARBA" id="ARBA00026184"/>
    </source>
</evidence>
<dbReference type="InterPro" id="IPR006594">
    <property type="entry name" value="LisH"/>
</dbReference>
<evidence type="ECO:0000259" key="10">
    <source>
        <dbReference type="PROSITE" id="PS50897"/>
    </source>
</evidence>
<keyword evidence="3" id="KW-0507">mRNA processing</keyword>
<dbReference type="InterPro" id="IPR015943">
    <property type="entry name" value="WD40/YVTN_repeat-like_dom_sf"/>
</dbReference>
<keyword evidence="2 8" id="KW-0853">WD repeat</keyword>
<dbReference type="EMBL" id="GG745344">
    <property type="protein sequence ID" value="KNE64200.1"/>
    <property type="molecule type" value="Genomic_DNA"/>
</dbReference>
<feature type="domain" description="CTLH" evidence="10">
    <location>
        <begin position="156"/>
        <end position="208"/>
    </location>
</feature>
<keyword evidence="12" id="KW-1185">Reference proteome</keyword>
<dbReference type="SMART" id="SM00667">
    <property type="entry name" value="LisH"/>
    <property type="match status" value="1"/>
</dbReference>
<dbReference type="Pfam" id="PF00400">
    <property type="entry name" value="WD40"/>
    <property type="match status" value="7"/>
</dbReference>
<comment type="similarity">
    <text evidence="6">Belongs to the WD repeat SMU1 family.</text>
</comment>
<feature type="repeat" description="WD" evidence="8">
    <location>
        <begin position="600"/>
        <end position="626"/>
    </location>
</feature>
<dbReference type="eggNOG" id="KOG0266">
    <property type="taxonomic scope" value="Eukaryota"/>
</dbReference>
<dbReference type="Gene3D" id="2.130.10.10">
    <property type="entry name" value="YVTN repeat-like/Quinoprotein amine dehydrogenase"/>
    <property type="match status" value="2"/>
</dbReference>
<dbReference type="Proteomes" id="UP000054350">
    <property type="component" value="Unassembled WGS sequence"/>
</dbReference>
<dbReference type="InterPro" id="IPR019775">
    <property type="entry name" value="WD40_repeat_CS"/>
</dbReference>
<dbReference type="PROSITE" id="PS50896">
    <property type="entry name" value="LISH"/>
    <property type="match status" value="1"/>
</dbReference>
<dbReference type="AlphaFoldDB" id="A0A0L0SP95"/>
<dbReference type="InterPro" id="IPR006595">
    <property type="entry name" value="CTLH_C"/>
</dbReference>
<dbReference type="InterPro" id="IPR054080">
    <property type="entry name" value="TPR1-like_2nd"/>
</dbReference>
<keyword evidence="5" id="KW-0508">mRNA splicing</keyword>
<sequence>MATPPPPSHDAPPPTAPTTSLVGAAVLDSLHLSPAVHSAPASAAPAGAPTMPRDSLSSLNSSFANVSFGVASEPRSDERTRLLYAHAANSTLANAHVRALATNPNDLLNPNDPKIKEDIIRMIIQYLSNHGYHAAKLTLQDEANVRHFEHQETQHELRRLRKAILDGDWAEVDRLLLAKPLHRHQKAFLYALYKQQYLESIEHHELHKAFTFLNKRLKPLEAYQTTPDEFRDLCYLLTAKSIHDAPSFRNWDGIGPGRERLVDQLQSMMDLDETGVLGTGGARDNVYVPPNRLVTLLQQAVAHQVEAARYHPKLTPRVGTLLEDYSTVVLPNATRHVLRGHGENVKGVAFVGDAGKWIASASSDHAARVWDTESGRGVAVLAGHAARIWDVAANRAGTQVATVSGDASVRLWDVHRLHNGAAAAGTDGTGNGTAVAETEHAETAVPCVSVLKNHAAGDLYTVQYHPGSAAHIATGGYDKQVRLTDVSSGQVVKSFAGHQLSVTSVAFSPMGNVIVSGSKDSTIRFWDVLSGLCVRTLTSHLGEVTGVALSPSGTYLLSASKDNSNRLWDTRMMPRPLRRLKGHTNTAKNFVRASFAGAGDGMLVVGGSEDGAVYVWDRDSGAVVQRLRGHAGIVYDVRWCQRQQLLVSCSEDATVRTWHYDESVPVCPDEGALTARW</sequence>
<evidence type="ECO:0000256" key="1">
    <source>
        <dbReference type="ARBA" id="ARBA00004324"/>
    </source>
</evidence>
<accession>A0A0L0SP95</accession>
<dbReference type="InterPro" id="IPR036322">
    <property type="entry name" value="WD40_repeat_dom_sf"/>
</dbReference>
<evidence type="ECO:0000313" key="11">
    <source>
        <dbReference type="EMBL" id="KNE64200.1"/>
    </source>
</evidence>
<reference evidence="11 12" key="1">
    <citation type="submission" date="2009-11" db="EMBL/GenBank/DDBJ databases">
        <title>Annotation of Allomyces macrogynus ATCC 38327.</title>
        <authorList>
            <consortium name="The Broad Institute Genome Sequencing Platform"/>
            <person name="Russ C."/>
            <person name="Cuomo C."/>
            <person name="Burger G."/>
            <person name="Gray M.W."/>
            <person name="Holland P.W.H."/>
            <person name="King N."/>
            <person name="Lang F.B.F."/>
            <person name="Roger A.J."/>
            <person name="Ruiz-Trillo I."/>
            <person name="Young S.K."/>
            <person name="Zeng Q."/>
            <person name="Gargeya S."/>
            <person name="Fitzgerald M."/>
            <person name="Haas B."/>
            <person name="Abouelleil A."/>
            <person name="Alvarado L."/>
            <person name="Arachchi H.M."/>
            <person name="Berlin A."/>
            <person name="Chapman S.B."/>
            <person name="Gearin G."/>
            <person name="Goldberg J."/>
            <person name="Griggs A."/>
            <person name="Gujja S."/>
            <person name="Hansen M."/>
            <person name="Heiman D."/>
            <person name="Howarth C."/>
            <person name="Larimer J."/>
            <person name="Lui A."/>
            <person name="MacDonald P.J.P."/>
            <person name="McCowen C."/>
            <person name="Montmayeur A."/>
            <person name="Murphy C."/>
            <person name="Neiman D."/>
            <person name="Pearson M."/>
            <person name="Priest M."/>
            <person name="Roberts A."/>
            <person name="Saif S."/>
            <person name="Shea T."/>
            <person name="Sisk P."/>
            <person name="Stolte C."/>
            <person name="Sykes S."/>
            <person name="Wortman J."/>
            <person name="Nusbaum C."/>
            <person name="Birren B."/>
        </authorList>
    </citation>
    <scope>NUCLEOTIDE SEQUENCE [LARGE SCALE GENOMIC DNA]</scope>
    <source>
        <strain evidence="11 12">ATCC 38327</strain>
    </source>
</reference>
<dbReference type="PRINTS" id="PR00320">
    <property type="entry name" value="GPROTEINBRPT"/>
</dbReference>
<dbReference type="GO" id="GO:0000398">
    <property type="term" value="P:mRNA splicing, via spliceosome"/>
    <property type="evidence" value="ECO:0007669"/>
    <property type="project" value="InterPro"/>
</dbReference>
<evidence type="ECO:0000313" key="12">
    <source>
        <dbReference type="Proteomes" id="UP000054350"/>
    </source>
</evidence>
<feature type="repeat" description="WD" evidence="8">
    <location>
        <begin position="495"/>
        <end position="536"/>
    </location>
</feature>
<feature type="repeat" description="WD" evidence="8">
    <location>
        <begin position="338"/>
        <end position="380"/>
    </location>
</feature>
<evidence type="ECO:0000256" key="9">
    <source>
        <dbReference type="SAM" id="MobiDB-lite"/>
    </source>
</evidence>
<evidence type="ECO:0000256" key="5">
    <source>
        <dbReference type="ARBA" id="ARBA00023187"/>
    </source>
</evidence>
<comment type="subcellular location">
    <subcellularLocation>
        <location evidence="1">Nucleus speckle</location>
    </subcellularLocation>
</comment>
<dbReference type="STRING" id="578462.A0A0L0SP95"/>
<dbReference type="Pfam" id="PF21889">
    <property type="entry name" value="TPR1-like_2nd"/>
    <property type="match status" value="1"/>
</dbReference>
<dbReference type="SUPFAM" id="SSF50978">
    <property type="entry name" value="WD40 repeat-like"/>
    <property type="match status" value="1"/>
</dbReference>
<feature type="repeat" description="WD" evidence="8">
    <location>
        <begin position="381"/>
        <end position="414"/>
    </location>
</feature>
<evidence type="ECO:0000256" key="6">
    <source>
        <dbReference type="ARBA" id="ARBA00025801"/>
    </source>
</evidence>
<feature type="region of interest" description="Disordered" evidence="9">
    <location>
        <begin position="1"/>
        <end position="20"/>
    </location>
</feature>
<organism evidence="11 12">
    <name type="scientific">Allomyces macrogynus (strain ATCC 38327)</name>
    <name type="common">Allomyces javanicus var. macrogynus</name>
    <dbReference type="NCBI Taxonomy" id="578462"/>
    <lineage>
        <taxon>Eukaryota</taxon>
        <taxon>Fungi</taxon>
        <taxon>Fungi incertae sedis</taxon>
        <taxon>Blastocladiomycota</taxon>
        <taxon>Blastocladiomycetes</taxon>
        <taxon>Blastocladiales</taxon>
        <taxon>Blastocladiaceae</taxon>
        <taxon>Allomyces</taxon>
    </lineage>
</organism>
<dbReference type="PANTHER" id="PTHR22848">
    <property type="entry name" value="WD40 REPEAT PROTEIN"/>
    <property type="match status" value="1"/>
</dbReference>
<reference evidence="12" key="2">
    <citation type="submission" date="2009-11" db="EMBL/GenBank/DDBJ databases">
        <title>The Genome Sequence of Allomyces macrogynus strain ATCC 38327.</title>
        <authorList>
            <consortium name="The Broad Institute Genome Sequencing Platform"/>
            <person name="Russ C."/>
            <person name="Cuomo C."/>
            <person name="Shea T."/>
            <person name="Young S.K."/>
            <person name="Zeng Q."/>
            <person name="Koehrsen M."/>
            <person name="Haas B."/>
            <person name="Borodovsky M."/>
            <person name="Guigo R."/>
            <person name="Alvarado L."/>
            <person name="Berlin A."/>
            <person name="Borenstein D."/>
            <person name="Chen Z."/>
            <person name="Engels R."/>
            <person name="Freedman E."/>
            <person name="Gellesch M."/>
            <person name="Goldberg J."/>
            <person name="Griggs A."/>
            <person name="Gujja S."/>
            <person name="Heiman D."/>
            <person name="Hepburn T."/>
            <person name="Howarth C."/>
            <person name="Jen D."/>
            <person name="Larson L."/>
            <person name="Lewis B."/>
            <person name="Mehta T."/>
            <person name="Park D."/>
            <person name="Pearson M."/>
            <person name="Roberts A."/>
            <person name="Saif S."/>
            <person name="Shenoy N."/>
            <person name="Sisk P."/>
            <person name="Stolte C."/>
            <person name="Sykes S."/>
            <person name="Walk T."/>
            <person name="White J."/>
            <person name="Yandava C."/>
            <person name="Burger G."/>
            <person name="Gray M.W."/>
            <person name="Holland P.W.H."/>
            <person name="King N."/>
            <person name="Lang F.B.F."/>
            <person name="Roger A.J."/>
            <person name="Ruiz-Trillo I."/>
            <person name="Lander E."/>
            <person name="Nusbaum C."/>
        </authorList>
    </citation>
    <scope>NUCLEOTIDE SEQUENCE [LARGE SCALE GENOMIC DNA]</scope>
    <source>
        <strain evidence="12">ATCC 38327</strain>
    </source>
</reference>
<gene>
    <name evidence="11" type="ORF">AMAG_09244</name>
</gene>
<dbReference type="OrthoDB" id="674604at2759"/>
<dbReference type="SMART" id="SM00320">
    <property type="entry name" value="WD40"/>
    <property type="match status" value="7"/>
</dbReference>
<dbReference type="InterPro" id="IPR045184">
    <property type="entry name" value="SMU1"/>
</dbReference>
<feature type="compositionally biased region" description="Pro residues" evidence="9">
    <location>
        <begin position="1"/>
        <end position="16"/>
    </location>
</feature>
<feature type="repeat" description="WD" evidence="8">
    <location>
        <begin position="537"/>
        <end position="571"/>
    </location>
</feature>
<dbReference type="InterPro" id="IPR001680">
    <property type="entry name" value="WD40_rpt"/>
</dbReference>